<keyword evidence="3" id="KW-1185">Reference proteome</keyword>
<protein>
    <submittedName>
        <fullName evidence="2">Uncharacterized protein</fullName>
    </submittedName>
</protein>
<dbReference type="RefSeq" id="XP_009051694.1">
    <property type="nucleotide sequence ID" value="XM_009053446.1"/>
</dbReference>
<evidence type="ECO:0000313" key="2">
    <source>
        <dbReference type="EMBL" id="ESO97853.1"/>
    </source>
</evidence>
<dbReference type="AlphaFoldDB" id="V4A210"/>
<name>V4A210_LOTGI</name>
<gene>
    <name evidence="2" type="ORF">LOTGIDRAFT_228393</name>
</gene>
<dbReference type="Proteomes" id="UP000030746">
    <property type="component" value="Unassembled WGS sequence"/>
</dbReference>
<sequence>MLKFLSICALCVLGLSMVTSRNINLSSFNGRNRRNVPLVTVDILPTTEDLQALKERIRNSPRAVNILPAPKKISKNTKSKFGRPVSEVSALTNMIVRAGATRQSLSVVPLGPSLSQMTDLGSSLTSLTSDTIASQVSPDYLPEGIVFGTGVPMVPGSSSVVDGTQDMIPTNRALHPSIQHKLQGTADHPFVVHVSDPTMEVHHVPPPSSSVPENGVVFAGARSPPTLGPSLVDQIGIETPIVEQGLPTIGEQAPQWVWPDGVNTGPFLG</sequence>
<dbReference type="GeneID" id="20247648"/>
<evidence type="ECO:0000313" key="3">
    <source>
        <dbReference type="Proteomes" id="UP000030746"/>
    </source>
</evidence>
<organism evidence="2 3">
    <name type="scientific">Lottia gigantea</name>
    <name type="common">Giant owl limpet</name>
    <dbReference type="NCBI Taxonomy" id="225164"/>
    <lineage>
        <taxon>Eukaryota</taxon>
        <taxon>Metazoa</taxon>
        <taxon>Spiralia</taxon>
        <taxon>Lophotrochozoa</taxon>
        <taxon>Mollusca</taxon>
        <taxon>Gastropoda</taxon>
        <taxon>Patellogastropoda</taxon>
        <taxon>Lottioidea</taxon>
        <taxon>Lottiidae</taxon>
        <taxon>Lottia</taxon>
    </lineage>
</organism>
<dbReference type="HOGENOM" id="CLU_1035425_0_0_1"/>
<dbReference type="EMBL" id="KB201304">
    <property type="protein sequence ID" value="ESO97853.1"/>
    <property type="molecule type" value="Genomic_DNA"/>
</dbReference>
<proteinExistence type="predicted"/>
<keyword evidence="1" id="KW-0732">Signal</keyword>
<accession>V4A210</accession>
<evidence type="ECO:0000256" key="1">
    <source>
        <dbReference type="SAM" id="SignalP"/>
    </source>
</evidence>
<feature type="chain" id="PRO_5004716792" evidence="1">
    <location>
        <begin position="21"/>
        <end position="269"/>
    </location>
</feature>
<reference evidence="2 3" key="1">
    <citation type="journal article" date="2013" name="Nature">
        <title>Insights into bilaterian evolution from three spiralian genomes.</title>
        <authorList>
            <person name="Simakov O."/>
            <person name="Marletaz F."/>
            <person name="Cho S.J."/>
            <person name="Edsinger-Gonzales E."/>
            <person name="Havlak P."/>
            <person name="Hellsten U."/>
            <person name="Kuo D.H."/>
            <person name="Larsson T."/>
            <person name="Lv J."/>
            <person name="Arendt D."/>
            <person name="Savage R."/>
            <person name="Osoegawa K."/>
            <person name="de Jong P."/>
            <person name="Grimwood J."/>
            <person name="Chapman J.A."/>
            <person name="Shapiro H."/>
            <person name="Aerts A."/>
            <person name="Otillar R.P."/>
            <person name="Terry A.Y."/>
            <person name="Boore J.L."/>
            <person name="Grigoriev I.V."/>
            <person name="Lindberg D.R."/>
            <person name="Seaver E.C."/>
            <person name="Weisblat D.A."/>
            <person name="Putnam N.H."/>
            <person name="Rokhsar D.S."/>
        </authorList>
    </citation>
    <scope>NUCLEOTIDE SEQUENCE [LARGE SCALE GENOMIC DNA]</scope>
</reference>
<dbReference type="CTD" id="20247648"/>
<feature type="signal peptide" evidence="1">
    <location>
        <begin position="1"/>
        <end position="20"/>
    </location>
</feature>
<dbReference type="KEGG" id="lgi:LOTGIDRAFT_228393"/>